<dbReference type="GO" id="GO:0003964">
    <property type="term" value="F:RNA-directed DNA polymerase activity"/>
    <property type="evidence" value="ECO:0007669"/>
    <property type="project" value="UniProtKB-KW"/>
</dbReference>
<keyword evidence="6" id="KW-0378">Hydrolase</keyword>
<dbReference type="InterPro" id="IPR050951">
    <property type="entry name" value="Retrovirus_Pol_polyprotein"/>
</dbReference>
<dbReference type="SUPFAM" id="SSF56672">
    <property type="entry name" value="DNA/RNA polymerases"/>
    <property type="match status" value="1"/>
</dbReference>
<comment type="caution">
    <text evidence="12">The sequence shown here is derived from an EMBL/GenBank/DDBJ whole genome shotgun (WGS) entry which is preliminary data.</text>
</comment>
<evidence type="ECO:0000256" key="6">
    <source>
        <dbReference type="ARBA" id="ARBA00022801"/>
    </source>
</evidence>
<sequence length="1164" mass="129001">MTQSTTTLYLLLTPRALSIITSPPPSDKYSTIKSFFLTSAYGLTDGERALALLNIRGLGDSKPSELMDNMLSLLGQHRPCFLFRQIFLQQLPEHVRTPLAVSDTSDYRALALEADKLFLASRSSKSHTSLDIPAQCNDTGSHVDATCWYHQKYGDKAKKCLPTCPKFKRKRDQGNARAGQQQHQRLLARVIHNFSLPMSTQGAVSWRNGQSGPPLQAANGTSIASYGSKDVSLCFNETTYQARLIIADVKRPLLGADFFRRHNLLVDLRGQRLIEANTYLSSPCSVSRVTVTELAPIGRESNRFRKVLQDLPALLQPTFSSTAVKHGVQHHIQITGPPVHSRARRLAPDKLAAAKKEFTEMEHMGIIRKSNSPWASPLHIVAKPNGGWRPCGDYRRLNEATTPDRYPIPHIHDFSAQLAGRTIFSKIDLVRGYHQIPMHPDDIAKTAIITPFGLYEFLRMPFGLKNAAQTFQRLMDTVLQGLSCVFVYLDDILIASSSEPEHLQDIHAVCTRLQEFGLVIKLEKCLFGEKSLNFLGHQISQFGSIPLPDKVKAIEDFPKPSTVKGLQEYLGMINFYHRFLPHAASTLQPLYGALKKSQPRQVLNWTTDMDTAFVTSKTALAEATMLSHPEPAAHISVTTDASGQAVGAVIEQYVRGRWQPLAFFSKQLRPPEQKYSTFDRELLGLYLAIRHFRFFLEGRAFTAFIDHKPLVGAMSKLSDPWTARQQRHLTFISEFTTDLQHVSGKFNTVADCLSRATLNSVVLGIDYAAMACAQADDPNVKAFPTSITSLQIQPFQIDNSATPLSCDVPTGHPRPLVPNSFQRQAFEAIHNLAHPGRKSTVRLVSQKTLKAALKARLQGPSWTDELPWVLLGLRTVPKDGIGSSAAELVYGTPLTVPGQFIDPASKCQPMSASNDPFSSTVKKLSLLPISHHSISPSAAISQSLRDAQFVFIRQDGHRGPLQRPYEGHYRVVASGEKTFRIMVCSREEIISADRLKPAHVDLTGPVSVAQPPRRGRPPLQLPEPTTLDLQTRSTRLGRTIRLPPRFHDFLKIPEVKATPIKPVTGSQVGYTCVQVSWQDEAPDHACFNDSECDGNKKSLTGRCEKQRKRWIGAGGFIQKETSLVVDPYSTGVNFVASPPSSDGVGQMVASLLLVLVAAIFARLM</sequence>
<dbReference type="PANTHER" id="PTHR37984:SF5">
    <property type="entry name" value="PROTEIN NYNRIN-LIKE"/>
    <property type="match status" value="1"/>
</dbReference>
<dbReference type="FunFam" id="3.30.70.270:FF:000020">
    <property type="entry name" value="Transposon Tf2-6 polyprotein-like Protein"/>
    <property type="match status" value="1"/>
</dbReference>
<keyword evidence="8" id="KW-0511">Multifunctional enzyme</keyword>
<dbReference type="InterPro" id="IPR000477">
    <property type="entry name" value="RT_dom"/>
</dbReference>
<protein>
    <recommendedName>
        <fullName evidence="11">Reverse transcriptase domain-containing protein</fullName>
    </recommendedName>
</protein>
<dbReference type="CDD" id="cd09274">
    <property type="entry name" value="RNase_HI_RT_Ty3"/>
    <property type="match status" value="1"/>
</dbReference>
<evidence type="ECO:0000313" key="12">
    <source>
        <dbReference type="EMBL" id="KAK3772404.1"/>
    </source>
</evidence>
<feature type="region of interest" description="Disordered" evidence="9">
    <location>
        <begin position="1003"/>
        <end position="1023"/>
    </location>
</feature>
<evidence type="ECO:0000256" key="3">
    <source>
        <dbReference type="ARBA" id="ARBA00022695"/>
    </source>
</evidence>
<keyword evidence="2" id="KW-0808">Transferase</keyword>
<organism evidence="12 13">
    <name type="scientific">Elysia crispata</name>
    <name type="common">lettuce slug</name>
    <dbReference type="NCBI Taxonomy" id="231223"/>
    <lineage>
        <taxon>Eukaryota</taxon>
        <taxon>Metazoa</taxon>
        <taxon>Spiralia</taxon>
        <taxon>Lophotrochozoa</taxon>
        <taxon>Mollusca</taxon>
        <taxon>Gastropoda</taxon>
        <taxon>Heterobranchia</taxon>
        <taxon>Euthyneura</taxon>
        <taxon>Panpulmonata</taxon>
        <taxon>Sacoglossa</taxon>
        <taxon>Placobranchoidea</taxon>
        <taxon>Plakobranchidae</taxon>
        <taxon>Elysia</taxon>
    </lineage>
</organism>
<dbReference type="InterPro" id="IPR043128">
    <property type="entry name" value="Rev_trsase/Diguanyl_cyclase"/>
</dbReference>
<dbReference type="GO" id="GO:0004519">
    <property type="term" value="F:endonuclease activity"/>
    <property type="evidence" value="ECO:0007669"/>
    <property type="project" value="UniProtKB-KW"/>
</dbReference>
<evidence type="ECO:0000256" key="10">
    <source>
        <dbReference type="SAM" id="SignalP"/>
    </source>
</evidence>
<evidence type="ECO:0000256" key="4">
    <source>
        <dbReference type="ARBA" id="ARBA00022722"/>
    </source>
</evidence>
<accession>A0AAE0ZMY7</accession>
<dbReference type="CDD" id="cd01647">
    <property type="entry name" value="RT_LTR"/>
    <property type="match status" value="1"/>
</dbReference>
<keyword evidence="7" id="KW-0695">RNA-directed DNA polymerase</keyword>
<feature type="signal peptide" evidence="10">
    <location>
        <begin position="1"/>
        <end position="18"/>
    </location>
</feature>
<keyword evidence="10" id="KW-0732">Signal</keyword>
<feature type="chain" id="PRO_5042022252" description="Reverse transcriptase domain-containing protein" evidence="10">
    <location>
        <begin position="19"/>
        <end position="1164"/>
    </location>
</feature>
<feature type="domain" description="Reverse transcriptase" evidence="11">
    <location>
        <begin position="362"/>
        <end position="539"/>
    </location>
</feature>
<dbReference type="PANTHER" id="PTHR37984">
    <property type="entry name" value="PROTEIN CBG26694"/>
    <property type="match status" value="1"/>
</dbReference>
<keyword evidence="5" id="KW-0255">Endonuclease</keyword>
<keyword evidence="4" id="KW-0540">Nuclease</keyword>
<evidence type="ECO:0000256" key="8">
    <source>
        <dbReference type="ARBA" id="ARBA00023268"/>
    </source>
</evidence>
<dbReference type="EMBL" id="JAWDGP010003624">
    <property type="protein sequence ID" value="KAK3772404.1"/>
    <property type="molecule type" value="Genomic_DNA"/>
</dbReference>
<dbReference type="AlphaFoldDB" id="A0AAE0ZMY7"/>
<dbReference type="Pfam" id="PF00078">
    <property type="entry name" value="RVT_1"/>
    <property type="match status" value="1"/>
</dbReference>
<name>A0AAE0ZMY7_9GAST</name>
<keyword evidence="13" id="KW-1185">Reference proteome</keyword>
<evidence type="ECO:0000259" key="11">
    <source>
        <dbReference type="PROSITE" id="PS50878"/>
    </source>
</evidence>
<dbReference type="InterPro" id="IPR043502">
    <property type="entry name" value="DNA/RNA_pol_sf"/>
</dbReference>
<dbReference type="GO" id="GO:0008233">
    <property type="term" value="F:peptidase activity"/>
    <property type="evidence" value="ECO:0007669"/>
    <property type="project" value="UniProtKB-KW"/>
</dbReference>
<dbReference type="FunFam" id="3.10.10.10:FF:000007">
    <property type="entry name" value="Retrovirus-related Pol polyprotein from transposon 17.6-like Protein"/>
    <property type="match status" value="1"/>
</dbReference>
<reference evidence="12" key="1">
    <citation type="journal article" date="2023" name="G3 (Bethesda)">
        <title>A reference genome for the long-term kleptoplast-retaining sea slug Elysia crispata morphotype clarki.</title>
        <authorList>
            <person name="Eastman K.E."/>
            <person name="Pendleton A.L."/>
            <person name="Shaikh M.A."/>
            <person name="Suttiyut T."/>
            <person name="Ogas R."/>
            <person name="Tomko P."/>
            <person name="Gavelis G."/>
            <person name="Widhalm J.R."/>
            <person name="Wisecaver J.H."/>
        </authorList>
    </citation>
    <scope>NUCLEOTIDE SEQUENCE</scope>
    <source>
        <strain evidence="12">ECLA1</strain>
    </source>
</reference>
<evidence type="ECO:0000256" key="5">
    <source>
        <dbReference type="ARBA" id="ARBA00022759"/>
    </source>
</evidence>
<evidence type="ECO:0000256" key="2">
    <source>
        <dbReference type="ARBA" id="ARBA00022679"/>
    </source>
</evidence>
<keyword evidence="3" id="KW-0548">Nucleotidyltransferase</keyword>
<dbReference type="Proteomes" id="UP001283361">
    <property type="component" value="Unassembled WGS sequence"/>
</dbReference>
<proteinExistence type="predicted"/>
<dbReference type="Pfam" id="PF17919">
    <property type="entry name" value="RT_RNaseH_2"/>
    <property type="match status" value="1"/>
</dbReference>
<dbReference type="Gene3D" id="3.10.10.10">
    <property type="entry name" value="HIV Type 1 Reverse Transcriptase, subunit A, domain 1"/>
    <property type="match status" value="1"/>
</dbReference>
<dbReference type="GO" id="GO:0006508">
    <property type="term" value="P:proteolysis"/>
    <property type="evidence" value="ECO:0007669"/>
    <property type="project" value="UniProtKB-KW"/>
</dbReference>
<evidence type="ECO:0000313" key="13">
    <source>
        <dbReference type="Proteomes" id="UP001283361"/>
    </source>
</evidence>
<dbReference type="PROSITE" id="PS50878">
    <property type="entry name" value="RT_POL"/>
    <property type="match status" value="1"/>
</dbReference>
<evidence type="ECO:0000256" key="9">
    <source>
        <dbReference type="SAM" id="MobiDB-lite"/>
    </source>
</evidence>
<evidence type="ECO:0000256" key="1">
    <source>
        <dbReference type="ARBA" id="ARBA00022670"/>
    </source>
</evidence>
<dbReference type="InterPro" id="IPR041577">
    <property type="entry name" value="RT_RNaseH_2"/>
</dbReference>
<gene>
    <name evidence="12" type="ORF">RRG08_031427</name>
</gene>
<keyword evidence="1" id="KW-0645">Protease</keyword>
<dbReference type="Gene3D" id="3.30.70.270">
    <property type="match status" value="2"/>
</dbReference>
<evidence type="ECO:0000256" key="7">
    <source>
        <dbReference type="ARBA" id="ARBA00022918"/>
    </source>
</evidence>